<sequence>MKSAGSKQQGKVLVKKNQPLKAISQQDINELKDRLEQLASWQEPLKQTLDFFDSSKMPLNKKKIIREFHAQAKVFQTFYADFLVSVDELERQVEKMARAEKVRGG</sequence>
<dbReference type="InterPro" id="IPR021063">
    <property type="entry name" value="NEMO_N"/>
</dbReference>
<keyword evidence="3" id="KW-1185">Reference proteome</keyword>
<protein>
    <recommendedName>
        <fullName evidence="1">NF-kappa-B essential modulator NEMO N-terminal domain-containing protein</fullName>
    </recommendedName>
</protein>
<proteinExistence type="predicted"/>
<dbReference type="RefSeq" id="WP_207671692.1">
    <property type="nucleotide sequence ID" value="NZ_JAFREM010000002.1"/>
</dbReference>
<dbReference type="EMBL" id="JAFREM010000002">
    <property type="protein sequence ID" value="MBO1304754.1"/>
    <property type="molecule type" value="Genomic_DNA"/>
</dbReference>
<dbReference type="Proteomes" id="UP000664601">
    <property type="component" value="Unassembled WGS sequence"/>
</dbReference>
<comment type="caution">
    <text evidence="2">The sequence shown here is derived from an EMBL/GenBank/DDBJ whole genome shotgun (WGS) entry which is preliminary data.</text>
</comment>
<reference evidence="2 3" key="1">
    <citation type="submission" date="2021-03" db="EMBL/GenBank/DDBJ databases">
        <title>Enterococcal diversity collection.</title>
        <authorList>
            <person name="Gilmore M.S."/>
            <person name="Schwartzman J."/>
            <person name="Van Tyne D."/>
            <person name="Martin M."/>
            <person name="Earl A.M."/>
            <person name="Manson A.L."/>
            <person name="Straub T."/>
            <person name="Salamzade R."/>
            <person name="Saavedra J."/>
            <person name="Lebreton F."/>
            <person name="Prichula J."/>
            <person name="Schaufler K."/>
            <person name="Gaca A."/>
            <person name="Sgardioli B."/>
            <person name="Wagenaar J."/>
            <person name="Strong T."/>
        </authorList>
    </citation>
    <scope>NUCLEOTIDE SEQUENCE [LARGE SCALE GENOMIC DNA]</scope>
    <source>
        <strain evidence="2 3">669A</strain>
    </source>
</reference>
<evidence type="ECO:0000259" key="1">
    <source>
        <dbReference type="Pfam" id="PF11577"/>
    </source>
</evidence>
<gene>
    <name evidence="2" type="ORF">JZO70_01165</name>
</gene>
<evidence type="ECO:0000313" key="3">
    <source>
        <dbReference type="Proteomes" id="UP000664601"/>
    </source>
</evidence>
<accession>A0ABS3L560</accession>
<evidence type="ECO:0000313" key="2">
    <source>
        <dbReference type="EMBL" id="MBO1304754.1"/>
    </source>
</evidence>
<dbReference type="Pfam" id="PF11577">
    <property type="entry name" value="NEMO"/>
    <property type="match status" value="1"/>
</dbReference>
<organism evidence="2 3">
    <name type="scientific">Candidatus Enterococcus moelleringii</name>
    <dbReference type="NCBI Taxonomy" id="2815325"/>
    <lineage>
        <taxon>Bacteria</taxon>
        <taxon>Bacillati</taxon>
        <taxon>Bacillota</taxon>
        <taxon>Bacilli</taxon>
        <taxon>Lactobacillales</taxon>
        <taxon>Enterococcaceae</taxon>
        <taxon>Enterococcus</taxon>
    </lineage>
</organism>
<feature type="domain" description="NF-kappa-B essential modulator NEMO N-terminal" evidence="1">
    <location>
        <begin position="6"/>
        <end position="53"/>
    </location>
</feature>
<name>A0ABS3L560_9ENTE</name>